<sequence>MVALVVLTVALTVVVGVLGTVAGLATAIAWYVLGTPYAVAAGHVVLATAFPNGIGLESFVLVELPFVVFVLAPTIWGTDPLRDGAVGLASAVGLVGIGWIVAQSQPLWLAAATVILVFALAAYTLHRYELVRLGLVPDDYAADSHDT</sequence>
<comment type="caution">
    <text evidence="3">The sequence shown here is derived from an EMBL/GenBank/DDBJ whole genome shotgun (WGS) entry which is preliminary data.</text>
</comment>
<gene>
    <name evidence="3" type="ORF">GS429_07015</name>
</gene>
<dbReference type="Proteomes" id="UP000434101">
    <property type="component" value="Unassembled WGS sequence"/>
</dbReference>
<reference evidence="3 4" key="1">
    <citation type="submission" date="2020-01" db="EMBL/GenBank/DDBJ databases">
        <title>Natronorubrum sp. JWXQ-INN 674 isolated from Inner Mongolia Autonomous Region of China.</title>
        <authorList>
            <person name="Xue Q."/>
        </authorList>
    </citation>
    <scope>NUCLEOTIDE SEQUENCE [LARGE SCALE GENOMIC DNA]</scope>
    <source>
        <strain evidence="3 4">JWXQ-INN-674</strain>
    </source>
</reference>
<evidence type="ECO:0000313" key="3">
    <source>
        <dbReference type="EMBL" id="MXV61819.1"/>
    </source>
</evidence>
<organism evidence="3 4">
    <name type="scientific">Natronorubrum halalkaliphilum</name>
    <dbReference type="NCBI Taxonomy" id="2691917"/>
    <lineage>
        <taxon>Archaea</taxon>
        <taxon>Methanobacteriati</taxon>
        <taxon>Methanobacteriota</taxon>
        <taxon>Stenosarchaea group</taxon>
        <taxon>Halobacteria</taxon>
        <taxon>Halobacteriales</taxon>
        <taxon>Natrialbaceae</taxon>
        <taxon>Natronorubrum</taxon>
    </lineage>
</organism>
<feature type="transmembrane region" description="Helical" evidence="1">
    <location>
        <begin position="59"/>
        <end position="78"/>
    </location>
</feature>
<feature type="domain" description="DUF8163" evidence="2">
    <location>
        <begin position="2"/>
        <end position="139"/>
    </location>
</feature>
<feature type="transmembrane region" description="Helical" evidence="1">
    <location>
        <begin position="84"/>
        <end position="102"/>
    </location>
</feature>
<dbReference type="AlphaFoldDB" id="A0A6B0VMN1"/>
<keyword evidence="1" id="KW-0812">Transmembrane</keyword>
<proteinExistence type="predicted"/>
<dbReference type="EMBL" id="WUYX01000026">
    <property type="protein sequence ID" value="MXV61819.1"/>
    <property type="molecule type" value="Genomic_DNA"/>
</dbReference>
<evidence type="ECO:0000256" key="1">
    <source>
        <dbReference type="SAM" id="Phobius"/>
    </source>
</evidence>
<feature type="transmembrane region" description="Helical" evidence="1">
    <location>
        <begin position="107"/>
        <end position="125"/>
    </location>
</feature>
<dbReference type="Pfam" id="PF26496">
    <property type="entry name" value="DUF8163"/>
    <property type="match status" value="1"/>
</dbReference>
<protein>
    <recommendedName>
        <fullName evidence="2">DUF8163 domain-containing protein</fullName>
    </recommendedName>
</protein>
<feature type="transmembrane region" description="Helical" evidence="1">
    <location>
        <begin position="29"/>
        <end position="47"/>
    </location>
</feature>
<keyword evidence="4" id="KW-1185">Reference proteome</keyword>
<evidence type="ECO:0000313" key="4">
    <source>
        <dbReference type="Proteomes" id="UP000434101"/>
    </source>
</evidence>
<evidence type="ECO:0000259" key="2">
    <source>
        <dbReference type="Pfam" id="PF26496"/>
    </source>
</evidence>
<keyword evidence="1" id="KW-0472">Membrane</keyword>
<accession>A0A6B0VMN1</accession>
<keyword evidence="1" id="KW-1133">Transmembrane helix</keyword>
<dbReference type="InterPro" id="IPR058477">
    <property type="entry name" value="DUF8163"/>
</dbReference>
<name>A0A6B0VMN1_9EURY</name>